<dbReference type="AlphaFoldDB" id="A0A8H3DET5"/>
<evidence type="ECO:0000256" key="6">
    <source>
        <dbReference type="ARBA" id="ARBA00023295"/>
    </source>
</evidence>
<dbReference type="InterPro" id="IPR023296">
    <property type="entry name" value="Glyco_hydro_beta-prop_sf"/>
</dbReference>
<dbReference type="GO" id="GO:0004730">
    <property type="term" value="F:pseudouridylate synthase activity"/>
    <property type="evidence" value="ECO:0007669"/>
    <property type="project" value="InterPro"/>
</dbReference>
<evidence type="ECO:0000256" key="3">
    <source>
        <dbReference type="ARBA" id="ARBA00022801"/>
    </source>
</evidence>
<comment type="similarity">
    <text evidence="1">Belongs to the glycosyl hydrolase 43 family.</text>
</comment>
<comment type="caution">
    <text evidence="8">The sequence shown here is derived from an EMBL/GenBank/DDBJ whole genome shotgun (WGS) entry which is preliminary data.</text>
</comment>
<dbReference type="InterPro" id="IPR011611">
    <property type="entry name" value="PfkB_dom"/>
</dbReference>
<dbReference type="InterPro" id="IPR007342">
    <property type="entry name" value="PsuG"/>
</dbReference>
<name>A0A8H3DET5_9AGAM</name>
<dbReference type="GO" id="GO:0005975">
    <property type="term" value="P:carbohydrate metabolic process"/>
    <property type="evidence" value="ECO:0007669"/>
    <property type="project" value="InterPro"/>
</dbReference>
<feature type="domain" description="Carbohydrate kinase PfkB" evidence="7">
    <location>
        <begin position="376"/>
        <end position="559"/>
    </location>
</feature>
<dbReference type="Gene3D" id="3.40.1790.10">
    <property type="entry name" value="Indigoidine synthase domain"/>
    <property type="match status" value="1"/>
</dbReference>
<dbReference type="SUPFAM" id="SSF53613">
    <property type="entry name" value="Ribokinase-like"/>
    <property type="match status" value="1"/>
</dbReference>
<dbReference type="Gene3D" id="2.115.10.20">
    <property type="entry name" value="Glycosyl hydrolase domain, family 43"/>
    <property type="match status" value="1"/>
</dbReference>
<keyword evidence="2" id="KW-0479">Metal-binding</keyword>
<dbReference type="Proteomes" id="UP000663831">
    <property type="component" value="Unassembled WGS sequence"/>
</dbReference>
<evidence type="ECO:0000256" key="2">
    <source>
        <dbReference type="ARBA" id="ARBA00022723"/>
    </source>
</evidence>
<dbReference type="GO" id="GO:0004553">
    <property type="term" value="F:hydrolase activity, hydrolyzing O-glycosyl compounds"/>
    <property type="evidence" value="ECO:0007669"/>
    <property type="project" value="InterPro"/>
</dbReference>
<evidence type="ECO:0000256" key="4">
    <source>
        <dbReference type="ARBA" id="ARBA00023211"/>
    </source>
</evidence>
<dbReference type="Pfam" id="PF00294">
    <property type="entry name" value="PfkB"/>
    <property type="match status" value="1"/>
</dbReference>
<dbReference type="PANTHER" id="PTHR42909:SF1">
    <property type="entry name" value="CARBOHYDRATE KINASE PFKB DOMAIN-CONTAINING PROTEIN"/>
    <property type="match status" value="1"/>
</dbReference>
<dbReference type="SUPFAM" id="SSF110581">
    <property type="entry name" value="Indigoidine synthase A-like"/>
    <property type="match status" value="1"/>
</dbReference>
<dbReference type="Pfam" id="PF04616">
    <property type="entry name" value="Glyco_hydro_43"/>
    <property type="match status" value="1"/>
</dbReference>
<evidence type="ECO:0000259" key="7">
    <source>
        <dbReference type="Pfam" id="PF00294"/>
    </source>
</evidence>
<keyword evidence="6" id="KW-0326">Glycosidase</keyword>
<dbReference type="InterPro" id="IPR022830">
    <property type="entry name" value="Indigdn_synthA-like"/>
</dbReference>
<dbReference type="CDD" id="cd08983">
    <property type="entry name" value="GH43_Bt3655-like"/>
    <property type="match status" value="1"/>
</dbReference>
<keyword evidence="4" id="KW-0464">Manganese</keyword>
<proteinExistence type="inferred from homology"/>
<dbReference type="HAMAP" id="MF_01876">
    <property type="entry name" value="PsiMP_glycosidase"/>
    <property type="match status" value="1"/>
</dbReference>
<dbReference type="Gene3D" id="3.40.1190.20">
    <property type="match status" value="1"/>
</dbReference>
<gene>
    <name evidence="8" type="ORF">RDB_LOCUS139761</name>
</gene>
<dbReference type="SUPFAM" id="SSF75005">
    <property type="entry name" value="Arabinanase/levansucrase/invertase"/>
    <property type="match status" value="1"/>
</dbReference>
<protein>
    <recommendedName>
        <fullName evidence="7">Carbohydrate kinase PfkB domain-containing protein</fullName>
    </recommendedName>
</protein>
<dbReference type="Pfam" id="PF04227">
    <property type="entry name" value="Indigoidine_A"/>
    <property type="match status" value="1"/>
</dbReference>
<organism evidence="8 9">
    <name type="scientific">Rhizoctonia solani</name>
    <dbReference type="NCBI Taxonomy" id="456999"/>
    <lineage>
        <taxon>Eukaryota</taxon>
        <taxon>Fungi</taxon>
        <taxon>Dikarya</taxon>
        <taxon>Basidiomycota</taxon>
        <taxon>Agaricomycotina</taxon>
        <taxon>Agaricomycetes</taxon>
        <taxon>Cantharellales</taxon>
        <taxon>Ceratobasidiaceae</taxon>
        <taxon>Rhizoctonia</taxon>
    </lineage>
</organism>
<keyword evidence="5" id="KW-0456">Lyase</keyword>
<dbReference type="GO" id="GO:0046872">
    <property type="term" value="F:metal ion binding"/>
    <property type="evidence" value="ECO:0007669"/>
    <property type="project" value="UniProtKB-KW"/>
</dbReference>
<keyword evidence="3" id="KW-0378">Hydrolase</keyword>
<evidence type="ECO:0000313" key="9">
    <source>
        <dbReference type="Proteomes" id="UP000663831"/>
    </source>
</evidence>
<evidence type="ECO:0000256" key="1">
    <source>
        <dbReference type="ARBA" id="ARBA00009865"/>
    </source>
</evidence>
<dbReference type="GO" id="GO:0005737">
    <property type="term" value="C:cytoplasm"/>
    <property type="evidence" value="ECO:0007669"/>
    <property type="project" value="TreeGrafter"/>
</dbReference>
<sequence length="1130" mass="121192">MYFLGRGVSRIARSSRPVTNARNLATSNSDASNLLAIHPEVAHALVRGQPVVALESTVITHGLTYPENLKTAISCEENVRANGAVPATIALLNGKLHVGLEEKQLEILADVESLKNSGKAPVKLSRRDIAPAMSLGQNGGTTIAGTTIIAHLAGIKVFATGGLGGVHRGGEITWDVSADLTELGRTPIAVVASGAKSILDIGRTLEVLETQGVTVAAYDNDGNWPAFFTPRSGHKAPWAFNNPKDAAKSIYLAEKLGLQSGTIFGVPIPKEFESVGLEIQAAVDQAVRESEENGVAKSGRDTTPWLLNRVKELTKGVSVPSNVALLENNARIGARIAVEYAKLKANRIDEATSSYQSVFINTPTSKASIQATKSPLVVVGAAAMDITAQPTISHIPGTHSTSPGIVRMSPGGVARNVTEAAHRVLKVLSPASEFEAKRPLLISPVGQDTFATALTFETESRGMRVDGLLKFSSPSVRTAVCNMFLDAKGDLQMGVADMGSMAEIETGLTKVLEKLEAAAPKIVAIDGNESSSTISAIIEKAKAIGSLIFYEPTSTAKCTRIIPAISQMLAKGERDPYITGSFPNIIELRVMWELARSEEGPINSSYWWQVVDKFGPDLHRILAGQIKGNMTFLVNDGIIQMATQLVPFIKHLIIKCGSKGVVVVAHITDKEGAMNWVSGGTQSQKRQVVVRGSDGSALVVHYFPAHTLDRTRVHNVTGAGNDFSGRCEDTDLGYTGICYKTTGLFRDGLASARSKQSTGAVMFTNGDCTGDFLWSDTKGQPNVNTKQYQSYVASLLSVAVAIAACVTAAPVQERQNAYSAYMFAYFTGEGYSNGETISFAVSNGNNALSWTEVNGGNPYLTSSIGTKGVRDPSIIRAHDGSKFWLLATDLKMYGSGDWNAAVRTGSRSIVIWESTDLKNWGTPRLVQVSPATAGNTWAPEAIWDPSQNKYMVFWASSLYATNDTAHTGSSYHRILRATTTDFKTFSAPEVYIDKGWAVIDTTFAYDSSTSTYYRFSKDERANSSSAPNGKFVFQEKGTSLSGSFSLIKEGVGKGSISRGEGPTVFKSNTESNKWYMFIDEFGGRGYVPFETTNIASGAWTLSTGYSLPSRPRHGSVIPITEAERQNLLSL</sequence>
<dbReference type="PANTHER" id="PTHR42909">
    <property type="entry name" value="ZGC:136858"/>
    <property type="match status" value="1"/>
</dbReference>
<evidence type="ECO:0000313" key="8">
    <source>
        <dbReference type="EMBL" id="CAE6517933.1"/>
    </source>
</evidence>
<accession>A0A8H3DET5</accession>
<dbReference type="InterPro" id="IPR029056">
    <property type="entry name" value="Ribokinase-like"/>
</dbReference>
<dbReference type="EMBL" id="CAJMWV010006016">
    <property type="protein sequence ID" value="CAE6517933.1"/>
    <property type="molecule type" value="Genomic_DNA"/>
</dbReference>
<dbReference type="InterPro" id="IPR006710">
    <property type="entry name" value="Glyco_hydro_43"/>
</dbReference>
<reference evidence="8" key="1">
    <citation type="submission" date="2021-01" db="EMBL/GenBank/DDBJ databases">
        <authorList>
            <person name="Kaushik A."/>
        </authorList>
    </citation>
    <scope>NUCLEOTIDE SEQUENCE</scope>
    <source>
        <strain evidence="8">AG3-1AP</strain>
    </source>
</reference>
<evidence type="ECO:0000256" key="5">
    <source>
        <dbReference type="ARBA" id="ARBA00023239"/>
    </source>
</evidence>